<evidence type="ECO:0000313" key="3">
    <source>
        <dbReference type="EMBL" id="NMG22515.1"/>
    </source>
</evidence>
<keyword evidence="4" id="KW-1185">Reference proteome</keyword>
<evidence type="ECO:0000313" key="4">
    <source>
        <dbReference type="Proteomes" id="UP000718564"/>
    </source>
</evidence>
<protein>
    <submittedName>
        <fullName evidence="3">Sirohydrochlorin chelatase</fullName>
    </submittedName>
</protein>
<gene>
    <name evidence="3" type="ORF">DP116_24930</name>
</gene>
<name>A0ABX1PDH0_9CYAN</name>
<dbReference type="Pfam" id="PF01903">
    <property type="entry name" value="CbiX"/>
    <property type="match status" value="1"/>
</dbReference>
<dbReference type="Gene3D" id="3.40.50.1400">
    <property type="match status" value="1"/>
</dbReference>
<dbReference type="InterPro" id="IPR002762">
    <property type="entry name" value="CbiX-like"/>
</dbReference>
<dbReference type="RefSeq" id="WP_169157712.1">
    <property type="nucleotide sequence ID" value="NZ_CAWPJE010000272.1"/>
</dbReference>
<keyword evidence="2" id="KW-0456">Lyase</keyword>
<evidence type="ECO:0000256" key="2">
    <source>
        <dbReference type="ARBA" id="ARBA00023239"/>
    </source>
</evidence>
<dbReference type="CDD" id="cd03416">
    <property type="entry name" value="CbiX_SirB_N"/>
    <property type="match status" value="1"/>
</dbReference>
<comment type="caution">
    <text evidence="3">The sequence shown here is derived from an EMBL/GenBank/DDBJ whole genome shotgun (WGS) entry which is preliminary data.</text>
</comment>
<accession>A0ABX1PDH0</accession>
<dbReference type="Proteomes" id="UP000718564">
    <property type="component" value="Unassembled WGS sequence"/>
</dbReference>
<dbReference type="SUPFAM" id="SSF53800">
    <property type="entry name" value="Chelatase"/>
    <property type="match status" value="1"/>
</dbReference>
<proteinExistence type="predicted"/>
<reference evidence="3 4" key="1">
    <citation type="submission" date="2018-06" db="EMBL/GenBank/DDBJ databases">
        <title>Comparative genomics of Brasilonema spp. strains.</title>
        <authorList>
            <person name="Alvarenga D.O."/>
            <person name="Fiore M.F."/>
            <person name="Varani A.M."/>
        </authorList>
    </citation>
    <scope>NUCLEOTIDE SEQUENCE [LARGE SCALE GENOMIC DNA]</scope>
    <source>
        <strain evidence="3 4">SPC951</strain>
    </source>
</reference>
<feature type="non-terminal residue" evidence="3">
    <location>
        <position position="128"/>
    </location>
</feature>
<keyword evidence="1" id="KW-0479">Metal-binding</keyword>
<dbReference type="EMBL" id="QMEB01000270">
    <property type="protein sequence ID" value="NMG22515.1"/>
    <property type="molecule type" value="Genomic_DNA"/>
</dbReference>
<sequence length="128" mass="14016">MASAYLLVSHGSHDPRPEIAMQHLAEQLCHKIQSDLVTMTTGGITSQLKCETLVGTAYLELNPEPLHQQIIKFAKNALDSGCHSLKIQPLFLLPGVHVMEDIPAQVALAEQAISQDIKIFLQPYLGCC</sequence>
<evidence type="ECO:0000256" key="1">
    <source>
        <dbReference type="ARBA" id="ARBA00022723"/>
    </source>
</evidence>
<organism evidence="3 4">
    <name type="scientific">Brasilonema bromeliae SPC951</name>
    <dbReference type="NCBI Taxonomy" id="385972"/>
    <lineage>
        <taxon>Bacteria</taxon>
        <taxon>Bacillati</taxon>
        <taxon>Cyanobacteriota</taxon>
        <taxon>Cyanophyceae</taxon>
        <taxon>Nostocales</taxon>
        <taxon>Scytonemataceae</taxon>
        <taxon>Brasilonema</taxon>
        <taxon>Bromeliae group (in: Brasilonema)</taxon>
    </lineage>
</organism>